<dbReference type="SUPFAM" id="SSF47113">
    <property type="entry name" value="Histone-fold"/>
    <property type="match status" value="1"/>
</dbReference>
<evidence type="ECO:0000313" key="4">
    <source>
        <dbReference type="Proteomes" id="UP000823775"/>
    </source>
</evidence>
<comment type="subcellular location">
    <subcellularLocation>
        <location evidence="1">Nucleus</location>
    </subcellularLocation>
</comment>
<evidence type="ECO:0000256" key="1">
    <source>
        <dbReference type="ARBA" id="ARBA00004123"/>
    </source>
</evidence>
<keyword evidence="4" id="KW-1185">Reference proteome</keyword>
<protein>
    <submittedName>
        <fullName evidence="3">Uncharacterized protein</fullName>
    </submittedName>
</protein>
<proteinExistence type="predicted"/>
<evidence type="ECO:0000256" key="2">
    <source>
        <dbReference type="ARBA" id="ARBA00023242"/>
    </source>
</evidence>
<accession>A0ABS8RVQ3</accession>
<comment type="caution">
    <text evidence="3">The sequence shown here is derived from an EMBL/GenBank/DDBJ whole genome shotgun (WGS) entry which is preliminary data.</text>
</comment>
<name>A0ABS8RVQ3_DATST</name>
<dbReference type="PANTHER" id="PTHR10252">
    <property type="entry name" value="HISTONE-LIKE TRANSCRIPTION FACTOR CCAAT-RELATED"/>
    <property type="match status" value="1"/>
</dbReference>
<dbReference type="Gene3D" id="1.10.20.10">
    <property type="entry name" value="Histone, subunit A"/>
    <property type="match status" value="1"/>
</dbReference>
<evidence type="ECO:0000313" key="3">
    <source>
        <dbReference type="EMBL" id="MCD7450095.1"/>
    </source>
</evidence>
<dbReference type="Proteomes" id="UP000823775">
    <property type="component" value="Unassembled WGS sequence"/>
</dbReference>
<dbReference type="InterPro" id="IPR050568">
    <property type="entry name" value="Transcr_DNA_Rep_Reg"/>
</dbReference>
<sequence length="231" mass="26392">MENNSHQPAVNAASEATTAHSAGYPTQLPYDHLLEQQQHQLQMFWSYQHQKINQMNDFKNYEFPLARIRKIMKSNRDVHMVSAETPILFSRLQVMFRTLTHRWVTLPCGDDGKDCCLSINLHPASTVAAARLASTPTFVFFSSLLPEKIARPVTPPCQNAMENNSHQPAVNAASEATTAHSAGYPTQLPYDHLLEQQQHQLQMFWSYQHQKINQMNEFQELQFPLAASERS</sequence>
<reference evidence="3 4" key="1">
    <citation type="journal article" date="2021" name="BMC Genomics">
        <title>Datura genome reveals duplications of psychoactive alkaloid biosynthetic genes and high mutation rate following tissue culture.</title>
        <authorList>
            <person name="Rajewski A."/>
            <person name="Carter-House D."/>
            <person name="Stajich J."/>
            <person name="Litt A."/>
        </authorList>
    </citation>
    <scope>NUCLEOTIDE SEQUENCE [LARGE SCALE GENOMIC DNA]</scope>
    <source>
        <strain evidence="3">AR-01</strain>
    </source>
</reference>
<dbReference type="PANTHER" id="PTHR10252:SF39">
    <property type="entry name" value="NUCLEAR TRANSCRIPTION FACTOR Y SUBUNIT C-6"/>
    <property type="match status" value="1"/>
</dbReference>
<gene>
    <name evidence="3" type="ORF">HAX54_003513</name>
</gene>
<keyword evidence="2" id="KW-0539">Nucleus</keyword>
<dbReference type="EMBL" id="JACEIK010000116">
    <property type="protein sequence ID" value="MCD7450095.1"/>
    <property type="molecule type" value="Genomic_DNA"/>
</dbReference>
<dbReference type="InterPro" id="IPR009072">
    <property type="entry name" value="Histone-fold"/>
</dbReference>
<organism evidence="3 4">
    <name type="scientific">Datura stramonium</name>
    <name type="common">Jimsonweed</name>
    <name type="synonym">Common thornapple</name>
    <dbReference type="NCBI Taxonomy" id="4076"/>
    <lineage>
        <taxon>Eukaryota</taxon>
        <taxon>Viridiplantae</taxon>
        <taxon>Streptophyta</taxon>
        <taxon>Embryophyta</taxon>
        <taxon>Tracheophyta</taxon>
        <taxon>Spermatophyta</taxon>
        <taxon>Magnoliopsida</taxon>
        <taxon>eudicotyledons</taxon>
        <taxon>Gunneridae</taxon>
        <taxon>Pentapetalae</taxon>
        <taxon>asterids</taxon>
        <taxon>lamiids</taxon>
        <taxon>Solanales</taxon>
        <taxon>Solanaceae</taxon>
        <taxon>Solanoideae</taxon>
        <taxon>Datureae</taxon>
        <taxon>Datura</taxon>
    </lineage>
</organism>